<dbReference type="GO" id="GO:0008677">
    <property type="term" value="F:2-dehydropantoate 2-reductase activity"/>
    <property type="evidence" value="ECO:0007669"/>
    <property type="project" value="UniProtKB-EC"/>
</dbReference>
<dbReference type="AlphaFoldDB" id="A0AAX4FSK0"/>
<evidence type="ECO:0000256" key="6">
    <source>
        <dbReference type="ARBA" id="ARBA00023002"/>
    </source>
</evidence>
<dbReference type="GO" id="GO:0015937">
    <property type="term" value="P:coenzyme A biosynthetic process"/>
    <property type="evidence" value="ECO:0007669"/>
    <property type="project" value="UniProtKB-KW"/>
</dbReference>
<evidence type="ECO:0000256" key="2">
    <source>
        <dbReference type="ARBA" id="ARBA00007870"/>
    </source>
</evidence>
<evidence type="ECO:0000259" key="11">
    <source>
        <dbReference type="Pfam" id="PF02558"/>
    </source>
</evidence>
<evidence type="ECO:0000256" key="9">
    <source>
        <dbReference type="ARBA" id="ARBA00048196"/>
    </source>
</evidence>
<dbReference type="SUPFAM" id="SSF51735">
    <property type="entry name" value="NAD(P)-binding Rossmann-fold domains"/>
    <property type="match status" value="1"/>
</dbReference>
<dbReference type="InterPro" id="IPR008927">
    <property type="entry name" value="6-PGluconate_DH-like_C_sf"/>
</dbReference>
<keyword evidence="4 10" id="KW-0521">NADP</keyword>
<feature type="domain" description="Ketopantoate reductase C-terminal" evidence="12">
    <location>
        <begin position="174"/>
        <end position="300"/>
    </location>
</feature>
<dbReference type="EMBL" id="CP137642">
    <property type="protein sequence ID" value="WOX56847.1"/>
    <property type="molecule type" value="Genomic_DNA"/>
</dbReference>
<comment type="similarity">
    <text evidence="2 10">Belongs to the ketopantoate reductase family.</text>
</comment>
<accession>A0AAX4FSK0</accession>
<evidence type="ECO:0000256" key="4">
    <source>
        <dbReference type="ARBA" id="ARBA00022857"/>
    </source>
</evidence>
<evidence type="ECO:0000256" key="10">
    <source>
        <dbReference type="RuleBase" id="RU362068"/>
    </source>
</evidence>
<dbReference type="Pfam" id="PF02558">
    <property type="entry name" value="ApbA"/>
    <property type="match status" value="1"/>
</dbReference>
<evidence type="ECO:0000256" key="3">
    <source>
        <dbReference type="ARBA" id="ARBA00013014"/>
    </source>
</evidence>
<dbReference type="InterPro" id="IPR050838">
    <property type="entry name" value="Ketopantoate_reductase"/>
</dbReference>
<gene>
    <name evidence="13" type="ORF">R6Y96_05865</name>
</gene>
<comment type="function">
    <text evidence="10">Catalyzes the NADPH-dependent reduction of ketopantoate into pantoic acid.</text>
</comment>
<dbReference type="GO" id="GO:0050661">
    <property type="term" value="F:NADP binding"/>
    <property type="evidence" value="ECO:0007669"/>
    <property type="project" value="TreeGrafter"/>
</dbReference>
<dbReference type="GO" id="GO:0005737">
    <property type="term" value="C:cytoplasm"/>
    <property type="evidence" value="ECO:0007669"/>
    <property type="project" value="TreeGrafter"/>
</dbReference>
<keyword evidence="5 10" id="KW-0173">Coenzyme A biosynthesis</keyword>
<evidence type="ECO:0000313" key="14">
    <source>
        <dbReference type="Proteomes" id="UP001305652"/>
    </source>
</evidence>
<dbReference type="InterPro" id="IPR013332">
    <property type="entry name" value="KPR_N"/>
</dbReference>
<evidence type="ECO:0000256" key="7">
    <source>
        <dbReference type="ARBA" id="ARBA00032024"/>
    </source>
</evidence>
<dbReference type="GeneID" id="85732664"/>
<dbReference type="RefSeq" id="WP_318620282.1">
    <property type="nucleotide sequence ID" value="NZ_CP137642.1"/>
</dbReference>
<dbReference type="GO" id="GO:0015940">
    <property type="term" value="P:pantothenate biosynthetic process"/>
    <property type="evidence" value="ECO:0007669"/>
    <property type="project" value="InterPro"/>
</dbReference>
<evidence type="ECO:0000256" key="1">
    <source>
        <dbReference type="ARBA" id="ARBA00004724"/>
    </source>
</evidence>
<dbReference type="PANTHER" id="PTHR43765">
    <property type="entry name" value="2-DEHYDROPANTOATE 2-REDUCTASE-RELATED"/>
    <property type="match status" value="1"/>
</dbReference>
<dbReference type="SUPFAM" id="SSF48179">
    <property type="entry name" value="6-phosphogluconate dehydrogenase C-terminal domain-like"/>
    <property type="match status" value="1"/>
</dbReference>
<dbReference type="PANTHER" id="PTHR43765:SF2">
    <property type="entry name" value="2-DEHYDROPANTOATE 2-REDUCTASE"/>
    <property type="match status" value="1"/>
</dbReference>
<comment type="pathway">
    <text evidence="1 10">Cofactor biosynthesis; coenzyme A biosynthesis.</text>
</comment>
<keyword evidence="6 10" id="KW-0560">Oxidoreductase</keyword>
<feature type="domain" description="Ketopantoate reductase N-terminal" evidence="11">
    <location>
        <begin position="4"/>
        <end position="148"/>
    </location>
</feature>
<sequence length="304" mass="33024">MKVVLLGAGAVGLTIAAKLSRVADVHAVARRRHADAVQQRGFRMTGIWGEGTYKFSCSEDIPPGWQDADYCIITSKSTETEAICRQFADTISGREVVSLQNGIGNEEIIARFTDRVIGAMIITGFEWQGDAAVHVSVEAAPMKLGRFPSGTDPVVERLAALMREAGIRAEATANVRTDIWSKTLYNCALNPLGALMNVPYGALTNPHAWTIVAAIVREAYKVAGAEGIALPWKTADAYLDYLREDQLPATAAHHSSMLQDINRKKKTEIDFMNGAVAALADKHGIDAPCNTCIAELIRFREELP</sequence>
<name>A0AAX4FSK0_9EURY</name>
<dbReference type="EC" id="1.1.1.169" evidence="3 10"/>
<proteinExistence type="inferred from homology"/>
<dbReference type="InterPro" id="IPR003710">
    <property type="entry name" value="ApbA"/>
</dbReference>
<dbReference type="Gene3D" id="1.10.1040.10">
    <property type="entry name" value="N-(1-d-carboxylethyl)-l-norvaline Dehydrogenase, domain 2"/>
    <property type="match status" value="1"/>
</dbReference>
<dbReference type="Pfam" id="PF08546">
    <property type="entry name" value="ApbA_C"/>
    <property type="match status" value="1"/>
</dbReference>
<dbReference type="InterPro" id="IPR013328">
    <property type="entry name" value="6PGD_dom2"/>
</dbReference>
<evidence type="ECO:0000259" key="12">
    <source>
        <dbReference type="Pfam" id="PF08546"/>
    </source>
</evidence>
<keyword evidence="14" id="KW-1185">Reference proteome</keyword>
<protein>
    <recommendedName>
        <fullName evidence="3 10">2-dehydropantoate 2-reductase</fullName>
        <ecNumber evidence="3 10">1.1.1.169</ecNumber>
    </recommendedName>
    <alternativeName>
        <fullName evidence="7 10">Ketopantoate reductase</fullName>
    </alternativeName>
</protein>
<evidence type="ECO:0000256" key="8">
    <source>
        <dbReference type="ARBA" id="ARBA00047506"/>
    </source>
</evidence>
<dbReference type="InterPro" id="IPR013752">
    <property type="entry name" value="KPA_reductase"/>
</dbReference>
<comment type="catalytic activity">
    <reaction evidence="9">
        <text>(R)-pantoate + NAD(+) = 2-dehydropantoate + NADH + H(+)</text>
        <dbReference type="Rhea" id="RHEA:61292"/>
        <dbReference type="ChEBI" id="CHEBI:11561"/>
        <dbReference type="ChEBI" id="CHEBI:15378"/>
        <dbReference type="ChEBI" id="CHEBI:15980"/>
        <dbReference type="ChEBI" id="CHEBI:57540"/>
        <dbReference type="ChEBI" id="CHEBI:57945"/>
    </reaction>
    <physiologicalReaction direction="right-to-left" evidence="9">
        <dbReference type="Rhea" id="RHEA:61294"/>
    </physiologicalReaction>
</comment>
<dbReference type="Proteomes" id="UP001305652">
    <property type="component" value="Chromosome"/>
</dbReference>
<dbReference type="InterPro" id="IPR036291">
    <property type="entry name" value="NAD(P)-bd_dom_sf"/>
</dbReference>
<dbReference type="NCBIfam" id="TIGR00745">
    <property type="entry name" value="apbA_panE"/>
    <property type="match status" value="1"/>
</dbReference>
<reference evidence="13 14" key="1">
    <citation type="submission" date="2023-10" db="EMBL/GenBank/DDBJ databases">
        <title>The complete genome sequence of Methanoculleus receptaculi DSM 18860.</title>
        <authorList>
            <person name="Lai S.-J."/>
            <person name="You Y.-T."/>
            <person name="Chen S.-C."/>
        </authorList>
    </citation>
    <scope>NUCLEOTIDE SEQUENCE [LARGE SCALE GENOMIC DNA]</scope>
    <source>
        <strain evidence="13 14">DSM 18860</strain>
    </source>
</reference>
<dbReference type="Gene3D" id="3.40.50.720">
    <property type="entry name" value="NAD(P)-binding Rossmann-like Domain"/>
    <property type="match status" value="1"/>
</dbReference>
<dbReference type="KEGG" id="mrc:R6Y96_05865"/>
<comment type="catalytic activity">
    <reaction evidence="8">
        <text>(R)-pantoate + NADP(+) = 2-dehydropantoate + NADPH + H(+)</text>
        <dbReference type="Rhea" id="RHEA:16233"/>
        <dbReference type="ChEBI" id="CHEBI:11561"/>
        <dbReference type="ChEBI" id="CHEBI:15378"/>
        <dbReference type="ChEBI" id="CHEBI:15980"/>
        <dbReference type="ChEBI" id="CHEBI:57783"/>
        <dbReference type="ChEBI" id="CHEBI:58349"/>
        <dbReference type="EC" id="1.1.1.169"/>
    </reaction>
    <physiologicalReaction direction="right-to-left" evidence="8">
        <dbReference type="Rhea" id="RHEA:16235"/>
    </physiologicalReaction>
</comment>
<organism evidence="13 14">
    <name type="scientific">Methanoculleus receptaculi</name>
    <dbReference type="NCBI Taxonomy" id="394967"/>
    <lineage>
        <taxon>Archaea</taxon>
        <taxon>Methanobacteriati</taxon>
        <taxon>Methanobacteriota</taxon>
        <taxon>Stenosarchaea group</taxon>
        <taxon>Methanomicrobia</taxon>
        <taxon>Methanomicrobiales</taxon>
        <taxon>Methanomicrobiaceae</taxon>
        <taxon>Methanoculleus</taxon>
    </lineage>
</organism>
<evidence type="ECO:0000256" key="5">
    <source>
        <dbReference type="ARBA" id="ARBA00022993"/>
    </source>
</evidence>
<evidence type="ECO:0000313" key="13">
    <source>
        <dbReference type="EMBL" id="WOX56847.1"/>
    </source>
</evidence>